<name>D1AEM7_THECD</name>
<dbReference type="Pfam" id="PF22742">
    <property type="entry name" value="PspAB"/>
    <property type="match status" value="1"/>
</dbReference>
<keyword evidence="2" id="KW-1185">Reference proteome</keyword>
<dbReference type="STRING" id="471852.Tcur_2035"/>
<dbReference type="InterPro" id="IPR054383">
    <property type="entry name" value="PspAB-like"/>
</dbReference>
<accession>D1AEM7</accession>
<proteinExistence type="predicted"/>
<dbReference type="EMBL" id="CP001738">
    <property type="protein sequence ID" value="ACY97602.1"/>
    <property type="molecule type" value="Genomic_DNA"/>
</dbReference>
<dbReference type="eggNOG" id="ENOG5031PZA">
    <property type="taxonomic scope" value="Bacteria"/>
</dbReference>
<dbReference type="RefSeq" id="WP_012852386.1">
    <property type="nucleotide sequence ID" value="NC_013510.1"/>
</dbReference>
<dbReference type="Proteomes" id="UP000001918">
    <property type="component" value="Chromosome"/>
</dbReference>
<dbReference type="OrthoDB" id="159886at2"/>
<protein>
    <submittedName>
        <fullName evidence="1">Uncharacterized protein</fullName>
    </submittedName>
</protein>
<dbReference type="KEGG" id="tcu:Tcur_2035"/>
<evidence type="ECO:0000313" key="1">
    <source>
        <dbReference type="EMBL" id="ACY97602.1"/>
    </source>
</evidence>
<evidence type="ECO:0000313" key="2">
    <source>
        <dbReference type="Proteomes" id="UP000001918"/>
    </source>
</evidence>
<dbReference type="AlphaFoldDB" id="D1AEM7"/>
<organism evidence="1 2">
    <name type="scientific">Thermomonospora curvata (strain ATCC 19995 / DSM 43183 / JCM 3096 / KCTC 9072 / NBRC 15933 / NCIMB 10081 / Henssen B9)</name>
    <dbReference type="NCBI Taxonomy" id="471852"/>
    <lineage>
        <taxon>Bacteria</taxon>
        <taxon>Bacillati</taxon>
        <taxon>Actinomycetota</taxon>
        <taxon>Actinomycetes</taxon>
        <taxon>Streptosporangiales</taxon>
        <taxon>Thermomonosporaceae</taxon>
        <taxon>Thermomonospora</taxon>
    </lineage>
</organism>
<sequence length="191" mass="20758">MGFWDALLGRTKPVEANLDVLFAVPSALVALQASLGLEPTGTGGVCFKTAEGALAAQAREEAIALVDADHGEEPATCLRDSYGYDWIVLHRSPDDPADLVTDLHAVNSTLQGFGFGPSLLCTVIGLHRPDGSRRAGLVYLFKRGTFYPFAQTGPHTRDNELELRIRARLEGELPVESDLTRWFPIWDAPAL</sequence>
<reference evidence="1 2" key="1">
    <citation type="journal article" date="2011" name="Stand. Genomic Sci.">
        <title>Complete genome sequence of Thermomonospora curvata type strain (B9).</title>
        <authorList>
            <person name="Chertkov O."/>
            <person name="Sikorski J."/>
            <person name="Nolan M."/>
            <person name="Lapidus A."/>
            <person name="Lucas S."/>
            <person name="Del Rio T.G."/>
            <person name="Tice H."/>
            <person name="Cheng J.F."/>
            <person name="Goodwin L."/>
            <person name="Pitluck S."/>
            <person name="Liolios K."/>
            <person name="Ivanova N."/>
            <person name="Mavromatis K."/>
            <person name="Mikhailova N."/>
            <person name="Ovchinnikova G."/>
            <person name="Pati A."/>
            <person name="Chen A."/>
            <person name="Palaniappan K."/>
            <person name="Djao O.D."/>
            <person name="Land M."/>
            <person name="Hauser L."/>
            <person name="Chang Y.J."/>
            <person name="Jeffries C.D."/>
            <person name="Brettin T."/>
            <person name="Han C."/>
            <person name="Detter J.C."/>
            <person name="Rohde M."/>
            <person name="Goker M."/>
            <person name="Woyke T."/>
            <person name="Bristow J."/>
            <person name="Eisen J.A."/>
            <person name="Markowitz V."/>
            <person name="Hugenholtz P."/>
            <person name="Klenk H.P."/>
            <person name="Kyrpides N.C."/>
        </authorList>
    </citation>
    <scope>NUCLEOTIDE SEQUENCE [LARGE SCALE GENOMIC DNA]</scope>
    <source>
        <strain evidence="2">ATCC 19995 / DSM 43183 / JCM 3096 / KCTC 9072 / NBRC 15933 / NCIMB 10081 / Henssen B9</strain>
    </source>
</reference>
<dbReference type="HOGENOM" id="CLU_099871_0_0_11"/>
<gene>
    <name evidence="1" type="ordered locus">Tcur_2035</name>
</gene>